<dbReference type="CDD" id="cd05381">
    <property type="entry name" value="CAP_PR-1"/>
    <property type="match status" value="1"/>
</dbReference>
<evidence type="ECO:0000256" key="1">
    <source>
        <dbReference type="ARBA" id="ARBA00009923"/>
    </source>
</evidence>
<evidence type="ECO:0000256" key="3">
    <source>
        <dbReference type="ARBA" id="ARBA00022821"/>
    </source>
</evidence>
<keyword evidence="2" id="KW-0732">Signal</keyword>
<dbReference type="SMART" id="SM00198">
    <property type="entry name" value="SCP"/>
    <property type="match status" value="1"/>
</dbReference>
<evidence type="ECO:0000313" key="7">
    <source>
        <dbReference type="EMBL" id="KAF2581675.1"/>
    </source>
</evidence>
<keyword evidence="3" id="KW-0611">Plant defense</keyword>
<evidence type="ECO:0000256" key="2">
    <source>
        <dbReference type="ARBA" id="ARBA00022729"/>
    </source>
</evidence>
<dbReference type="EMBL" id="QGKW02001660">
    <property type="protein sequence ID" value="KAF2581675.1"/>
    <property type="molecule type" value="Genomic_DNA"/>
</dbReference>
<comment type="caution">
    <text evidence="7">The sequence shown here is derived from an EMBL/GenBank/DDBJ whole genome shotgun (WGS) entry which is preliminary data.</text>
</comment>
<dbReference type="InterPro" id="IPR035940">
    <property type="entry name" value="CAP_sf"/>
</dbReference>
<dbReference type="Gene3D" id="3.40.33.10">
    <property type="entry name" value="CAP"/>
    <property type="match status" value="1"/>
</dbReference>
<dbReference type="AlphaFoldDB" id="A0A8S9JI10"/>
<comment type="similarity">
    <text evidence="1">Belongs to the CRISP family.</text>
</comment>
<dbReference type="Pfam" id="PF00188">
    <property type="entry name" value="CAP"/>
    <property type="match status" value="1"/>
</dbReference>
<evidence type="ECO:0000256" key="5">
    <source>
        <dbReference type="ARBA" id="ARBA00073092"/>
    </source>
</evidence>
<dbReference type="InterPro" id="IPR018244">
    <property type="entry name" value="Allrgn_V5/Tpx1_CS"/>
</dbReference>
<organism evidence="7 8">
    <name type="scientific">Brassica cretica</name>
    <name type="common">Mustard</name>
    <dbReference type="NCBI Taxonomy" id="69181"/>
    <lineage>
        <taxon>Eukaryota</taxon>
        <taxon>Viridiplantae</taxon>
        <taxon>Streptophyta</taxon>
        <taxon>Embryophyta</taxon>
        <taxon>Tracheophyta</taxon>
        <taxon>Spermatophyta</taxon>
        <taxon>Magnoliopsida</taxon>
        <taxon>eudicotyledons</taxon>
        <taxon>Gunneridae</taxon>
        <taxon>Pentapetalae</taxon>
        <taxon>rosids</taxon>
        <taxon>malvids</taxon>
        <taxon>Brassicales</taxon>
        <taxon>Brassicaceae</taxon>
        <taxon>Brassiceae</taxon>
        <taxon>Brassica</taxon>
    </lineage>
</organism>
<dbReference type="PANTHER" id="PTHR10334">
    <property type="entry name" value="CYSTEINE-RICH SECRETORY PROTEIN-RELATED"/>
    <property type="match status" value="1"/>
</dbReference>
<evidence type="ECO:0000256" key="4">
    <source>
        <dbReference type="ARBA" id="ARBA00023157"/>
    </source>
</evidence>
<proteinExistence type="inferred from homology"/>
<dbReference type="SUPFAM" id="SSF55797">
    <property type="entry name" value="PR-1-like"/>
    <property type="match status" value="1"/>
</dbReference>
<evidence type="ECO:0000313" key="8">
    <source>
        <dbReference type="Proteomes" id="UP000712281"/>
    </source>
</evidence>
<dbReference type="Proteomes" id="UP000712281">
    <property type="component" value="Unassembled WGS sequence"/>
</dbReference>
<dbReference type="PROSITE" id="PS01010">
    <property type="entry name" value="CRISP_2"/>
    <property type="match status" value="1"/>
</dbReference>
<feature type="domain" description="SCP" evidence="6">
    <location>
        <begin position="48"/>
        <end position="181"/>
    </location>
</feature>
<reference evidence="7" key="1">
    <citation type="submission" date="2019-12" db="EMBL/GenBank/DDBJ databases">
        <title>Genome sequencing and annotation of Brassica cretica.</title>
        <authorList>
            <person name="Studholme D.J."/>
            <person name="Sarris P.F."/>
        </authorList>
    </citation>
    <scope>NUCLEOTIDE SEQUENCE</scope>
    <source>
        <strain evidence="7">PFS-001/15</strain>
        <tissue evidence="7">Leaf</tissue>
    </source>
</reference>
<dbReference type="PRINTS" id="PR00837">
    <property type="entry name" value="V5TPXLIKE"/>
</dbReference>
<accession>A0A8S9JI10</accession>
<sequence>MKMSLFVPSSSSTCFFPVTNFISTTPKSLFSFTLYAYCGDNIQIISQDWKQEFLEAHNEARHEVGVEPLVWSDEVAAYASSYANQRVSDCAMVHSNGPFGENIAWSSGDMSAEDASEMWIDEKKYYDYDSNTCNDPNGGTCLHYTQVVWRNSLRLGCAKVVCNSGGTFITCNYDPPGNYNGEKPY</sequence>
<dbReference type="FunFam" id="3.40.33.10:FF:000006">
    <property type="entry name" value="Putative pathogenesis-related protein 1"/>
    <property type="match status" value="1"/>
</dbReference>
<protein>
    <recommendedName>
        <fullName evidence="5">Pathogenesis-related protein 1</fullName>
    </recommendedName>
</protein>
<name>A0A8S9JI10_BRACR</name>
<gene>
    <name evidence="7" type="ORF">F2Q68_00003195</name>
</gene>
<dbReference type="InterPro" id="IPR001283">
    <property type="entry name" value="CRISP-related"/>
</dbReference>
<evidence type="ECO:0000259" key="6">
    <source>
        <dbReference type="SMART" id="SM00198"/>
    </source>
</evidence>
<dbReference type="GO" id="GO:0005576">
    <property type="term" value="C:extracellular region"/>
    <property type="evidence" value="ECO:0007669"/>
    <property type="project" value="InterPro"/>
</dbReference>
<dbReference type="InterPro" id="IPR014044">
    <property type="entry name" value="CAP_dom"/>
</dbReference>
<keyword evidence="4" id="KW-1015">Disulfide bond</keyword>
<dbReference type="OrthoDB" id="337038at2759"/>
<dbReference type="GO" id="GO:0098542">
    <property type="term" value="P:defense response to other organism"/>
    <property type="evidence" value="ECO:0007669"/>
    <property type="project" value="UniProtKB-ARBA"/>
</dbReference>